<reference evidence="2 3" key="1">
    <citation type="submission" date="2019-11" db="EMBL/GenBank/DDBJ databases">
        <authorList>
            <person name="Li X."/>
        </authorList>
    </citation>
    <scope>NUCLEOTIDE SEQUENCE [LARGE SCALE GENOMIC DNA]</scope>
    <source>
        <strain evidence="2 3">L9</strain>
    </source>
</reference>
<dbReference type="InterPro" id="IPR011256">
    <property type="entry name" value="Reg_factor_effector_dom_sf"/>
</dbReference>
<comment type="caution">
    <text evidence="2">The sequence shown here is derived from an EMBL/GenBank/DDBJ whole genome shotgun (WGS) entry which is preliminary data.</text>
</comment>
<evidence type="ECO:0000313" key="2">
    <source>
        <dbReference type="EMBL" id="MUK88365.1"/>
    </source>
</evidence>
<dbReference type="EMBL" id="WOCA01000005">
    <property type="protein sequence ID" value="MUK88365.1"/>
    <property type="molecule type" value="Genomic_DNA"/>
</dbReference>
<dbReference type="AlphaFoldDB" id="A0A6N8FFZ4"/>
<feature type="domain" description="Integron-associated effector binding protein" evidence="1">
    <location>
        <begin position="19"/>
        <end position="131"/>
    </location>
</feature>
<sequence>MNLSVINSVRTNNFTDELVIKKITGMWKEASSKLENHTDTIYGVYSDYESNYKGDYTLSVAIESSSGKHLIEIPPNSKYETFSVDTSNEHGVMNTWKEIWQLEEKGTLKRAYTYDLEKYYPNGEIEIHIAVM</sequence>
<dbReference type="InterPro" id="IPR029441">
    <property type="entry name" value="Cass2"/>
</dbReference>
<gene>
    <name evidence="2" type="ORF">GMD78_08180</name>
</gene>
<organism evidence="2 3">
    <name type="scientific">Ornithinibacillus caprae</name>
    <dbReference type="NCBI Taxonomy" id="2678566"/>
    <lineage>
        <taxon>Bacteria</taxon>
        <taxon>Bacillati</taxon>
        <taxon>Bacillota</taxon>
        <taxon>Bacilli</taxon>
        <taxon>Bacillales</taxon>
        <taxon>Bacillaceae</taxon>
        <taxon>Ornithinibacillus</taxon>
    </lineage>
</organism>
<dbReference type="RefSeq" id="WP_155668356.1">
    <property type="nucleotide sequence ID" value="NZ_WOCA01000005.1"/>
</dbReference>
<dbReference type="Proteomes" id="UP000469125">
    <property type="component" value="Unassembled WGS sequence"/>
</dbReference>
<name>A0A6N8FFZ4_9BACI</name>
<accession>A0A6N8FFZ4</accession>
<evidence type="ECO:0000259" key="1">
    <source>
        <dbReference type="Pfam" id="PF14526"/>
    </source>
</evidence>
<dbReference type="Gene3D" id="3.20.80.10">
    <property type="entry name" value="Regulatory factor, effector binding domain"/>
    <property type="match status" value="1"/>
</dbReference>
<dbReference type="InterPro" id="IPR053182">
    <property type="entry name" value="YobU-like_regulator"/>
</dbReference>
<dbReference type="PANTHER" id="PTHR36444">
    <property type="entry name" value="TRANSCRIPTIONAL REGULATOR PROTEIN YOBU-RELATED"/>
    <property type="match status" value="1"/>
</dbReference>
<dbReference type="Pfam" id="PF14526">
    <property type="entry name" value="Cass2"/>
    <property type="match status" value="1"/>
</dbReference>
<evidence type="ECO:0000313" key="3">
    <source>
        <dbReference type="Proteomes" id="UP000469125"/>
    </source>
</evidence>
<proteinExistence type="predicted"/>
<dbReference type="PANTHER" id="PTHR36444:SF2">
    <property type="entry name" value="TRANSCRIPTIONAL REGULATOR PROTEIN YOBU-RELATED"/>
    <property type="match status" value="1"/>
</dbReference>
<protein>
    <submittedName>
        <fullName evidence="2">AraC family transcriptional regulator</fullName>
    </submittedName>
</protein>
<keyword evidence="3" id="KW-1185">Reference proteome</keyword>